<reference evidence="2 3" key="1">
    <citation type="journal article" date="2019" name="Emerg. Microbes Infect.">
        <title>Comprehensive subspecies identification of 175 nontuberculous mycobacteria species based on 7547 genomic profiles.</title>
        <authorList>
            <person name="Matsumoto Y."/>
            <person name="Kinjo T."/>
            <person name="Motooka D."/>
            <person name="Nabeya D."/>
            <person name="Jung N."/>
            <person name="Uechi K."/>
            <person name="Horii T."/>
            <person name="Iida T."/>
            <person name="Fujita J."/>
            <person name="Nakamura S."/>
        </authorList>
    </citation>
    <scope>NUCLEOTIDE SEQUENCE [LARGE SCALE GENOMIC DNA]</scope>
    <source>
        <strain evidence="2 3">JCM 15657</strain>
    </source>
</reference>
<dbReference type="KEGG" id="mlj:MLAC_19880"/>
<dbReference type="Proteomes" id="UP000466396">
    <property type="component" value="Chromosome"/>
</dbReference>
<accession>A0A1X1XXH9</accession>
<feature type="compositionally biased region" description="Basic residues" evidence="1">
    <location>
        <begin position="93"/>
        <end position="111"/>
    </location>
</feature>
<name>A0A1X1XXH9_9MYCO</name>
<protein>
    <submittedName>
        <fullName evidence="2">Uncharacterized protein</fullName>
    </submittedName>
</protein>
<keyword evidence="3" id="KW-1185">Reference proteome</keyword>
<evidence type="ECO:0000256" key="1">
    <source>
        <dbReference type="SAM" id="MobiDB-lite"/>
    </source>
</evidence>
<proteinExistence type="predicted"/>
<dbReference type="AlphaFoldDB" id="A0A1X1XXH9"/>
<evidence type="ECO:0000313" key="3">
    <source>
        <dbReference type="Proteomes" id="UP000466396"/>
    </source>
</evidence>
<organism evidence="2 3">
    <name type="scientific">Mycobacterium lacus</name>
    <dbReference type="NCBI Taxonomy" id="169765"/>
    <lineage>
        <taxon>Bacteria</taxon>
        <taxon>Bacillati</taxon>
        <taxon>Actinomycetota</taxon>
        <taxon>Actinomycetes</taxon>
        <taxon>Mycobacteriales</taxon>
        <taxon>Mycobacteriaceae</taxon>
        <taxon>Mycobacterium</taxon>
    </lineage>
</organism>
<feature type="region of interest" description="Disordered" evidence="1">
    <location>
        <begin position="90"/>
        <end position="111"/>
    </location>
</feature>
<evidence type="ECO:0000313" key="2">
    <source>
        <dbReference type="EMBL" id="BBX96694.1"/>
    </source>
</evidence>
<dbReference type="RefSeq" id="WP_232070737.1">
    <property type="nucleotide sequence ID" value="NZ_AP022581.1"/>
</dbReference>
<dbReference type="EMBL" id="AP022581">
    <property type="protein sequence ID" value="BBX96694.1"/>
    <property type="molecule type" value="Genomic_DNA"/>
</dbReference>
<sequence>MHRPNSGLTWIRQSHVQSVLRELARHSTLTHEVFDQLPAGRTTDYMRNLLVEHDVLPSRDERLARFQSWAVAAQQRITLSRDAAARAELIGKTSHRRGSAIRHLRGRPRSR</sequence>
<gene>
    <name evidence="2" type="ORF">MLAC_19880</name>
</gene>